<dbReference type="PANTHER" id="PTHR43464">
    <property type="entry name" value="METHYLTRANSFERASE"/>
    <property type="match status" value="1"/>
</dbReference>
<dbReference type="EMBL" id="DF967973">
    <property type="protein sequence ID" value="GAP16050.1"/>
    <property type="molecule type" value="Genomic_DNA"/>
</dbReference>
<evidence type="ECO:0000313" key="3">
    <source>
        <dbReference type="Proteomes" id="UP000055060"/>
    </source>
</evidence>
<dbReference type="InterPro" id="IPR029063">
    <property type="entry name" value="SAM-dependent_MTases_sf"/>
</dbReference>
<dbReference type="GO" id="GO:0032259">
    <property type="term" value="P:methylation"/>
    <property type="evidence" value="ECO:0007669"/>
    <property type="project" value="UniProtKB-KW"/>
</dbReference>
<dbReference type="Proteomes" id="UP000055060">
    <property type="component" value="Unassembled WGS sequence"/>
</dbReference>
<evidence type="ECO:0000313" key="2">
    <source>
        <dbReference type="EMBL" id="GAP16050.1"/>
    </source>
</evidence>
<keyword evidence="2" id="KW-0808">Transferase</keyword>
<keyword evidence="2" id="KW-0489">Methyltransferase</keyword>
<name>A0A0K8MXW4_9CHLR</name>
<reference evidence="2" key="1">
    <citation type="submission" date="2015-07" db="EMBL/GenBank/DDBJ databases">
        <title>Draft Genome Sequences of Anaerolinea thermolimosa IMO-1, Bellilinea caldifistulae GOMI-1, Leptolinea tardivitalis YMTK-2, Levilinea saccharolytica KIBI-1,Longilinea arvoryzae KOME-1, Previously Described as Members of the Anaerolineaceae (Chloroflexi).</title>
        <authorList>
            <person name="Sekiguchi Y."/>
            <person name="Ohashi A."/>
            <person name="Matsuura N."/>
            <person name="Tourlousse M.D."/>
        </authorList>
    </citation>
    <scope>NUCLEOTIDE SEQUENCE [LARGE SCALE GENOMIC DNA]</scope>
    <source>
        <strain evidence="2">KOME-1</strain>
    </source>
</reference>
<sequence>MENKGMQANRRMWDAWAQVNLHSAMYNHADFLHGRNTLHALELAELGSVQGQSLLHLQCHFGHDTFSWARLGASVTGMDFSPEAIKIAQQTGVDLNLPARFICCNLYDLPQHLAETFDVVFTSYGVLTWLPDVREWARIAARYVRPGGVFYMAEYHPFSMVFDDEGQRVEQRYPYFNEGAIVLPVDGTYADRAADVHGETYEWSYPLGEVISALIDAGLRIQFVHEFPYTNYPAFPWLEQRADGNYYPQPGIPSLPLTFSIKAVKPLGEGNE</sequence>
<evidence type="ECO:0000259" key="1">
    <source>
        <dbReference type="Pfam" id="PF08241"/>
    </source>
</evidence>
<dbReference type="AlphaFoldDB" id="A0A0K8MXW4"/>
<keyword evidence="3" id="KW-1185">Reference proteome</keyword>
<gene>
    <name evidence="2" type="ORF">LARV_03846</name>
</gene>
<dbReference type="RefSeq" id="WP_075075437.1">
    <property type="nucleotide sequence ID" value="NZ_DF967973.1"/>
</dbReference>
<dbReference type="PANTHER" id="PTHR43464:SF82">
    <property type="entry name" value="METHYLTRANSFERASE DOMAIN-CONTAINING PROTEIN"/>
    <property type="match status" value="1"/>
</dbReference>
<dbReference type="Pfam" id="PF08241">
    <property type="entry name" value="Methyltransf_11"/>
    <property type="match status" value="1"/>
</dbReference>
<organism evidence="2">
    <name type="scientific">Longilinea arvoryzae</name>
    <dbReference type="NCBI Taxonomy" id="360412"/>
    <lineage>
        <taxon>Bacteria</taxon>
        <taxon>Bacillati</taxon>
        <taxon>Chloroflexota</taxon>
        <taxon>Anaerolineae</taxon>
        <taxon>Anaerolineales</taxon>
        <taxon>Anaerolineaceae</taxon>
        <taxon>Longilinea</taxon>
    </lineage>
</organism>
<dbReference type="InterPro" id="IPR013216">
    <property type="entry name" value="Methyltransf_11"/>
</dbReference>
<feature type="domain" description="Methyltransferase type 11" evidence="1">
    <location>
        <begin position="56"/>
        <end position="151"/>
    </location>
</feature>
<dbReference type="OrthoDB" id="9774345at2"/>
<dbReference type="SUPFAM" id="SSF53335">
    <property type="entry name" value="S-adenosyl-L-methionine-dependent methyltransferases"/>
    <property type="match status" value="1"/>
</dbReference>
<dbReference type="STRING" id="360412.LARV_03846"/>
<accession>A0A0K8MXW4</accession>
<proteinExistence type="predicted"/>
<dbReference type="GO" id="GO:0008757">
    <property type="term" value="F:S-adenosylmethionine-dependent methyltransferase activity"/>
    <property type="evidence" value="ECO:0007669"/>
    <property type="project" value="InterPro"/>
</dbReference>
<dbReference type="CDD" id="cd02440">
    <property type="entry name" value="AdoMet_MTases"/>
    <property type="match status" value="1"/>
</dbReference>
<protein>
    <submittedName>
        <fullName evidence="2">Protein containg methyltransferase domain</fullName>
    </submittedName>
</protein>
<dbReference type="Gene3D" id="3.40.50.150">
    <property type="entry name" value="Vaccinia Virus protein VP39"/>
    <property type="match status" value="1"/>
</dbReference>